<dbReference type="AlphaFoldDB" id="A0A8D8Q0F7"/>
<dbReference type="EMBL" id="HBUF01051248">
    <property type="protein sequence ID" value="CAG6621895.1"/>
    <property type="molecule type" value="Transcribed_RNA"/>
</dbReference>
<evidence type="ECO:0000313" key="1">
    <source>
        <dbReference type="EMBL" id="CAG6621892.1"/>
    </source>
</evidence>
<accession>A0A8D8Q0F7</accession>
<organism evidence="1">
    <name type="scientific">Cacopsylla melanoneura</name>
    <dbReference type="NCBI Taxonomy" id="428564"/>
    <lineage>
        <taxon>Eukaryota</taxon>
        <taxon>Metazoa</taxon>
        <taxon>Ecdysozoa</taxon>
        <taxon>Arthropoda</taxon>
        <taxon>Hexapoda</taxon>
        <taxon>Insecta</taxon>
        <taxon>Pterygota</taxon>
        <taxon>Neoptera</taxon>
        <taxon>Paraneoptera</taxon>
        <taxon>Hemiptera</taxon>
        <taxon>Sternorrhyncha</taxon>
        <taxon>Psylloidea</taxon>
        <taxon>Psyllidae</taxon>
        <taxon>Psyllinae</taxon>
        <taxon>Cacopsylla</taxon>
    </lineage>
</organism>
<name>A0A8D8Q0F7_9HEMI</name>
<protein>
    <submittedName>
        <fullName evidence="1">Uncharacterized protein</fullName>
    </submittedName>
</protein>
<dbReference type="EMBL" id="HBUF01051247">
    <property type="protein sequence ID" value="CAG6621892.1"/>
    <property type="molecule type" value="Transcribed_RNA"/>
</dbReference>
<sequence>MKLFVKSGRNVRPQAVKKRTQRPPLCSIIESKNQLILDLCNFCIQGLFGSLSSPISSLLADSTPSFLSIQGGSLVCSIQDISSSLLTLFKEVLFRFLSSLSALSPSIQGVSELSVCSIQGGSIFTCA</sequence>
<proteinExistence type="predicted"/>
<reference evidence="1" key="1">
    <citation type="submission" date="2021-05" db="EMBL/GenBank/DDBJ databases">
        <authorList>
            <person name="Alioto T."/>
            <person name="Alioto T."/>
            <person name="Gomez Garrido J."/>
        </authorList>
    </citation>
    <scope>NUCLEOTIDE SEQUENCE</scope>
</reference>